<keyword evidence="2" id="KW-1185">Reference proteome</keyword>
<gene>
    <name evidence="1" type="ORF">SAMN02745158_00323</name>
</gene>
<dbReference type="InterPro" id="IPR032586">
    <property type="entry name" value="UxaE"/>
</dbReference>
<protein>
    <submittedName>
        <fullName evidence="1">Tagaturonate epimerase</fullName>
    </submittedName>
</protein>
<proteinExistence type="predicted"/>
<evidence type="ECO:0000313" key="2">
    <source>
        <dbReference type="Proteomes" id="UP000184245"/>
    </source>
</evidence>
<dbReference type="EMBL" id="FQVI01000001">
    <property type="protein sequence ID" value="SHE37117.1"/>
    <property type="molecule type" value="Genomic_DNA"/>
</dbReference>
<dbReference type="STRING" id="1122155.SAMN02745158_00323"/>
<dbReference type="AlphaFoldDB" id="A0A1M4SYK6"/>
<dbReference type="OrthoDB" id="9797992at2"/>
<reference evidence="1 2" key="1">
    <citation type="submission" date="2016-11" db="EMBL/GenBank/DDBJ databases">
        <authorList>
            <person name="Jaros S."/>
            <person name="Januszkiewicz K."/>
            <person name="Wedrychowicz H."/>
        </authorList>
    </citation>
    <scope>NUCLEOTIDE SEQUENCE [LARGE SCALE GENOMIC DNA]</scope>
    <source>
        <strain evidence="1 2">DSM 17459</strain>
    </source>
</reference>
<sequence>MNGFAEAVCRHYNKRPDEIYRNSYEVKEGIQVMGVRREGVNYLAVSGEGRCLFAGRDLPDFRQCPMNHENRLTLNRLFPHTVPQALGKDTASIGCGDRLGRANDAHIRAVSRARIRPVLAQQSIRELKLTGRGYEDVIDAAAWSVFRMGWKEGYGADGDHLKTKEEAAQALKAGCSMITLDCSEVLGKLEEDWDKIREAYGRIPPGIRKKYESKYLGSSGEGQLQGIHFTERILMKTAANYHKAAELAEEIYCDVVKKAPSPVDYEISLDETDRETTLEAHFFMASELSDRQIPVTGIAPRFAGEFQKGIDYIGEPRRFRENLKGHVRIARQFGYKISVHSGSDKFRIFSAVAGETGGVFHIKTSGTSWLEAVRIIARVNPRLYRSLHENALRHLKEARACYAVTCRTEMIPNLEQVPDSRLEEFLLEDNSRQLLHITYGFQLEKESLRRQIYSTLTEYDAAYGQAVYEHFRHHLQELKCWKGEEAGWQR</sequence>
<evidence type="ECO:0000313" key="1">
    <source>
        <dbReference type="EMBL" id="SHE37117.1"/>
    </source>
</evidence>
<dbReference type="Proteomes" id="UP000184245">
    <property type="component" value="Unassembled WGS sequence"/>
</dbReference>
<organism evidence="1 2">
    <name type="scientific">Lactonifactor longoviformis DSM 17459</name>
    <dbReference type="NCBI Taxonomy" id="1122155"/>
    <lineage>
        <taxon>Bacteria</taxon>
        <taxon>Bacillati</taxon>
        <taxon>Bacillota</taxon>
        <taxon>Clostridia</taxon>
        <taxon>Eubacteriales</taxon>
        <taxon>Clostridiaceae</taxon>
        <taxon>Lactonifactor</taxon>
    </lineage>
</organism>
<accession>A0A1M4SYK6</accession>
<dbReference type="RefSeq" id="WP_072848502.1">
    <property type="nucleotide sequence ID" value="NZ_FQVI01000001.1"/>
</dbReference>
<name>A0A1M4SYK6_9CLOT</name>
<dbReference type="GO" id="GO:0016853">
    <property type="term" value="F:isomerase activity"/>
    <property type="evidence" value="ECO:0007669"/>
    <property type="project" value="InterPro"/>
</dbReference>
<dbReference type="Pfam" id="PF16257">
    <property type="entry name" value="UxaE"/>
    <property type="match status" value="1"/>
</dbReference>